<dbReference type="EMBL" id="JACRVF010000003">
    <property type="protein sequence ID" value="MBC5993451.1"/>
    <property type="molecule type" value="Genomic_DNA"/>
</dbReference>
<protein>
    <submittedName>
        <fullName evidence="2">DUF389 domain-containing protein</fullName>
    </submittedName>
</protein>
<keyword evidence="1" id="KW-0472">Membrane</keyword>
<feature type="transmembrane region" description="Helical" evidence="1">
    <location>
        <begin position="227"/>
        <end position="252"/>
    </location>
</feature>
<reference evidence="2" key="1">
    <citation type="submission" date="2020-08" db="EMBL/GenBank/DDBJ databases">
        <title>Pontibacter sp. SD6 16S ribosomal RNA gene Genome sequencing and assembly.</title>
        <authorList>
            <person name="Kang M."/>
        </authorList>
    </citation>
    <scope>NUCLEOTIDE SEQUENCE</scope>
    <source>
        <strain evidence="2">SD6</strain>
    </source>
</reference>
<accession>A0A923N8Q4</accession>
<keyword evidence="1" id="KW-1133">Transmembrane helix</keyword>
<dbReference type="Pfam" id="PF04087">
    <property type="entry name" value="DUF389"/>
    <property type="match status" value="1"/>
</dbReference>
<keyword evidence="3" id="KW-1185">Reference proteome</keyword>
<sequence length="426" mass="46455">MRALTVKVPNGKGGEVKKEAEKLDGKNLSVEQLNSGELVRVHLNNNTVDEFIRNINHIDEAEITLVPRGIIALYPPQDEAPDQVSDVTYRSPFEVFMGGLQSVGSKFGLMGYAVSGGILVWIGFYTNTVFLLVAAMLVSPFAGPAMNAALAAAAGKGQLLLQSLGRYALAIGLSILITFVLSFLIGQKHATTLMVDVSHISQMALLLPLVAGFAGGINLVQSERDSLVPGAAVGVLVAASLAPPTGLVGMAMHFGNWQMVQSGVFLLVLQLAGIQLSAALVFRYIGKVTIKGARFADGKKYIYWVSMGLSVLALGVLLYWQFYKQPNLQKGSLATSITETIQNTLKEYKDIETIEVSSRFTRGTLPNLNPVICEMYLYNRSDSLTDEQVKQLLKYELFKRIKAENWNADPMFDIIMLDYVGEKDKP</sequence>
<feature type="transmembrane region" description="Helical" evidence="1">
    <location>
        <begin position="130"/>
        <end position="155"/>
    </location>
</feature>
<organism evidence="2 3">
    <name type="scientific">Pontibacter cellulosilyticus</name>
    <dbReference type="NCBI Taxonomy" id="1720253"/>
    <lineage>
        <taxon>Bacteria</taxon>
        <taxon>Pseudomonadati</taxon>
        <taxon>Bacteroidota</taxon>
        <taxon>Cytophagia</taxon>
        <taxon>Cytophagales</taxon>
        <taxon>Hymenobacteraceae</taxon>
        <taxon>Pontibacter</taxon>
    </lineage>
</organism>
<dbReference type="InterPro" id="IPR005240">
    <property type="entry name" value="DUF389"/>
</dbReference>
<feature type="transmembrane region" description="Helical" evidence="1">
    <location>
        <begin position="301"/>
        <end position="322"/>
    </location>
</feature>
<dbReference type="AlphaFoldDB" id="A0A923N8Q4"/>
<feature type="transmembrane region" description="Helical" evidence="1">
    <location>
        <begin position="264"/>
        <end position="285"/>
    </location>
</feature>
<dbReference type="RefSeq" id="WP_187067478.1">
    <property type="nucleotide sequence ID" value="NZ_JACRVF010000003.1"/>
</dbReference>
<evidence type="ECO:0000313" key="2">
    <source>
        <dbReference type="EMBL" id="MBC5993451.1"/>
    </source>
</evidence>
<proteinExistence type="predicted"/>
<comment type="caution">
    <text evidence="2">The sequence shown here is derived from an EMBL/GenBank/DDBJ whole genome shotgun (WGS) entry which is preliminary data.</text>
</comment>
<evidence type="ECO:0000313" key="3">
    <source>
        <dbReference type="Proteomes" id="UP000603640"/>
    </source>
</evidence>
<dbReference type="PANTHER" id="PTHR20992">
    <property type="entry name" value="AT15442P-RELATED"/>
    <property type="match status" value="1"/>
</dbReference>
<gene>
    <name evidence="2" type="ORF">H8S84_11445</name>
</gene>
<feature type="transmembrane region" description="Helical" evidence="1">
    <location>
        <begin position="199"/>
        <end position="220"/>
    </location>
</feature>
<feature type="transmembrane region" description="Helical" evidence="1">
    <location>
        <begin position="107"/>
        <end position="124"/>
    </location>
</feature>
<evidence type="ECO:0000256" key="1">
    <source>
        <dbReference type="SAM" id="Phobius"/>
    </source>
</evidence>
<feature type="transmembrane region" description="Helical" evidence="1">
    <location>
        <begin position="167"/>
        <end position="187"/>
    </location>
</feature>
<dbReference type="Proteomes" id="UP000603640">
    <property type="component" value="Unassembled WGS sequence"/>
</dbReference>
<dbReference type="PANTHER" id="PTHR20992:SF9">
    <property type="entry name" value="AT15442P-RELATED"/>
    <property type="match status" value="1"/>
</dbReference>
<name>A0A923N8Q4_9BACT</name>
<keyword evidence="1" id="KW-0812">Transmembrane</keyword>